<dbReference type="InterPro" id="IPR006680">
    <property type="entry name" value="Amidohydro-rel"/>
</dbReference>
<dbReference type="SUPFAM" id="SSF51556">
    <property type="entry name" value="Metallo-dependent hydrolases"/>
    <property type="match status" value="1"/>
</dbReference>
<organism evidence="7 8">
    <name type="scientific">Filifactor alocis (strain ATCC 35896 / CCUG 47790 / D40 B5)</name>
    <name type="common">Fusobacterium alocis</name>
    <dbReference type="NCBI Taxonomy" id="546269"/>
    <lineage>
        <taxon>Bacteria</taxon>
        <taxon>Bacillati</taxon>
        <taxon>Bacillota</taxon>
        <taxon>Clostridia</taxon>
        <taxon>Peptostreptococcales</taxon>
        <taxon>Filifactoraceae</taxon>
        <taxon>Filifactor</taxon>
    </lineage>
</organism>
<dbReference type="GO" id="GO:0004038">
    <property type="term" value="F:allantoinase activity"/>
    <property type="evidence" value="ECO:0007669"/>
    <property type="project" value="TreeGrafter"/>
</dbReference>
<protein>
    <submittedName>
        <fullName evidence="7">Amidohydrolase family protein</fullName>
    </submittedName>
</protein>
<evidence type="ECO:0000256" key="3">
    <source>
        <dbReference type="ARBA" id="ARBA00010286"/>
    </source>
</evidence>
<evidence type="ECO:0000256" key="1">
    <source>
        <dbReference type="ARBA" id="ARBA00001947"/>
    </source>
</evidence>
<dbReference type="RefSeq" id="WP_014262783.1">
    <property type="nucleotide sequence ID" value="NC_016630.1"/>
</dbReference>
<dbReference type="Gene3D" id="3.20.20.140">
    <property type="entry name" value="Metal-dependent hydrolases"/>
    <property type="match status" value="2"/>
</dbReference>
<evidence type="ECO:0000256" key="4">
    <source>
        <dbReference type="ARBA" id="ARBA00022723"/>
    </source>
</evidence>
<dbReference type="AlphaFoldDB" id="D6GQ15"/>
<keyword evidence="5" id="KW-0378">Hydrolase</keyword>
<dbReference type="InterPro" id="IPR050138">
    <property type="entry name" value="DHOase/Allantoinase_Hydrolase"/>
</dbReference>
<dbReference type="GO" id="GO:0006145">
    <property type="term" value="P:purine nucleobase catabolic process"/>
    <property type="evidence" value="ECO:0007669"/>
    <property type="project" value="TreeGrafter"/>
</dbReference>
<dbReference type="STRING" id="546269.HMPREF0389_00790"/>
<dbReference type="PATRIC" id="fig|546269.5.peg.1281"/>
<accession>D6GQ15</accession>
<dbReference type="PANTHER" id="PTHR43668">
    <property type="entry name" value="ALLANTOINASE"/>
    <property type="match status" value="1"/>
</dbReference>
<dbReference type="OrthoDB" id="9765462at2"/>
<feature type="domain" description="Amidohydrolase-related" evidence="6">
    <location>
        <begin position="53"/>
        <end position="379"/>
    </location>
</feature>
<dbReference type="SUPFAM" id="SSF51338">
    <property type="entry name" value="Composite domain of metallo-dependent hydrolases"/>
    <property type="match status" value="1"/>
</dbReference>
<keyword evidence="8" id="KW-1185">Reference proteome</keyword>
<dbReference type="GO" id="GO:0005737">
    <property type="term" value="C:cytoplasm"/>
    <property type="evidence" value="ECO:0007669"/>
    <property type="project" value="TreeGrafter"/>
</dbReference>
<dbReference type="GO" id="GO:0046872">
    <property type="term" value="F:metal ion binding"/>
    <property type="evidence" value="ECO:0007669"/>
    <property type="project" value="UniProtKB-KW"/>
</dbReference>
<dbReference type="KEGG" id="faa:HMPREF0389_00790"/>
<dbReference type="eggNOG" id="COG0044">
    <property type="taxonomic scope" value="Bacteria"/>
</dbReference>
<dbReference type="EMBL" id="CP002390">
    <property type="protein sequence ID" value="EFE28868.1"/>
    <property type="molecule type" value="Genomic_DNA"/>
</dbReference>
<dbReference type="InterPro" id="IPR011059">
    <property type="entry name" value="Metal-dep_hydrolase_composite"/>
</dbReference>
<name>D6GQ15_FILAD</name>
<gene>
    <name evidence="7" type="ordered locus">HMPREF0389_00790</name>
</gene>
<evidence type="ECO:0000259" key="6">
    <source>
        <dbReference type="Pfam" id="PF01979"/>
    </source>
</evidence>
<proteinExistence type="inferred from homology"/>
<dbReference type="InterPro" id="IPR032466">
    <property type="entry name" value="Metal_Hydrolase"/>
</dbReference>
<dbReference type="PROSITE" id="PS00483">
    <property type="entry name" value="DIHYDROOROTASE_2"/>
    <property type="match status" value="1"/>
</dbReference>
<sequence length="386" mass="43195">MLWIQNAMIPELNRVDDVLVKDDNIFKIGRESVLSYVKGTKEKVDMIEAEGLYLLPSFVDSHFHLRNPGFAYKQTYGEADVACMKGGYTDVIAMANTKPVADCPEVVQEVLDNAKPLHLDVYQAGSVTKGLLGEELVAFKEMMALTKIFSDDGKNVDNAEVMKKALAKSQELGFLIMDHSEPETEMVIRNIELVKEVGGNLHFCHISRKASVEAIVKAKEMGLHVTFEVTPHHLFSHGLSYRVNPPIATKEDSEYLVEAIKRGYVDYVGTDHAPHSDDDKKKGAPGIINIENAFSMIRKVCFEHNIDWNTMIQLMSVRPATLIDKKRGVQEGNIADLILVSDKETTLLKEELTTRSKNTPYDGQEVRGIVEKTIVKGEIAYDNERA</sequence>
<evidence type="ECO:0000256" key="5">
    <source>
        <dbReference type="ARBA" id="ARBA00022801"/>
    </source>
</evidence>
<keyword evidence="4" id="KW-0479">Metal-binding</keyword>
<dbReference type="Pfam" id="PF01979">
    <property type="entry name" value="Amidohydro_1"/>
    <property type="match status" value="1"/>
</dbReference>
<comment type="similarity">
    <text evidence="3">Belongs to the metallo-dependent hydrolases superfamily. DHOase family. Class I DHOase subfamily.</text>
</comment>
<reference evidence="8" key="1">
    <citation type="submission" date="2010-12" db="EMBL/GenBank/DDBJ databases">
        <title>The genome sequence of Filifactor alocis strain ATCC 35896.</title>
        <authorList>
            <consortium name="The Broad Institute Genome Sequencing Platform"/>
            <person name="Ward D."/>
            <person name="Earl A."/>
            <person name="Feldgarden M."/>
            <person name="Young S.K."/>
            <person name="Gargeya S."/>
            <person name="Zeng Q."/>
            <person name="Alvarado L."/>
            <person name="Berlin A."/>
            <person name="Bochicchio J."/>
            <person name="Chapman S.B."/>
            <person name="Chen Z."/>
            <person name="Freedman E."/>
            <person name="Gellesch M."/>
            <person name="Goldberg J."/>
            <person name="Griggs A."/>
            <person name="Gujja S."/>
            <person name="Heilman E."/>
            <person name="Heiman D."/>
            <person name="Howarth C."/>
            <person name="Mehta T."/>
            <person name="Neiman D."/>
            <person name="Pearson M."/>
            <person name="Roberts A."/>
            <person name="Saif S."/>
            <person name="Shea T."/>
            <person name="Shenoy N."/>
            <person name="Sisk P."/>
            <person name="Stolte C."/>
            <person name="Sykes S."/>
            <person name="White J."/>
            <person name="Yandava C."/>
            <person name="Izard J."/>
            <person name="Blanton J.M."/>
            <person name="Baranova O.V."/>
            <person name="Tanner A.C."/>
            <person name="Dewhirst F.E."/>
            <person name="Haas B."/>
            <person name="Nusbaum C."/>
            <person name="Birren B."/>
        </authorList>
    </citation>
    <scope>NUCLEOTIDE SEQUENCE [LARGE SCALE GENOMIC DNA]</scope>
    <source>
        <strain evidence="8">ATCC 35896 / D40 B5</strain>
    </source>
</reference>
<dbReference type="Gene3D" id="2.30.40.10">
    <property type="entry name" value="Urease, subunit C, domain 1"/>
    <property type="match status" value="1"/>
</dbReference>
<comment type="cofactor">
    <cofactor evidence="1">
        <name>Zn(2+)</name>
        <dbReference type="ChEBI" id="CHEBI:29105"/>
    </cofactor>
</comment>
<dbReference type="PANTHER" id="PTHR43668:SF2">
    <property type="entry name" value="ALLANTOINASE"/>
    <property type="match status" value="1"/>
</dbReference>
<evidence type="ECO:0000313" key="8">
    <source>
        <dbReference type="Proteomes" id="UP000007468"/>
    </source>
</evidence>
<evidence type="ECO:0000256" key="2">
    <source>
        <dbReference type="ARBA" id="ARBA00002368"/>
    </source>
</evidence>
<dbReference type="Proteomes" id="UP000007468">
    <property type="component" value="Chromosome"/>
</dbReference>
<dbReference type="InterPro" id="IPR002195">
    <property type="entry name" value="Dihydroorotase_CS"/>
</dbReference>
<comment type="function">
    <text evidence="2">Catalyzes the reversible cyclization of carbamoyl aspartate to dihydroorotate.</text>
</comment>
<evidence type="ECO:0000313" key="7">
    <source>
        <dbReference type="EMBL" id="EFE28868.1"/>
    </source>
</evidence>